<accession>F6FGN3</accession>
<dbReference type="AlphaFoldDB" id="F6FGN3"/>
<evidence type="ECO:0000313" key="2">
    <source>
        <dbReference type="EMBL" id="AEG73671.1"/>
    </source>
</evidence>
<keyword evidence="1" id="KW-0812">Transmembrane</keyword>
<dbReference type="EMBL" id="CP002808">
    <property type="protein sequence ID" value="AEG73671.1"/>
    <property type="molecule type" value="Genomic_DNA"/>
</dbReference>
<dbReference type="KEGG" id="mhf:MHF_1437"/>
<protein>
    <submittedName>
        <fullName evidence="2">Uncharacterized protein</fullName>
    </submittedName>
</protein>
<dbReference type="HOGENOM" id="CLU_098620_4_1_14"/>
<sequence>MSSPVKMLLPVVGVGGIGVGGGYYLLSDSTTVRDKLKEEVKRLPRRILDRESLAEWQEWKKVYKESSSKIEGVADEEQLPKWCVDTLSQKFDQSKYDLALTWCVVNISTLSGEAASKGVRLLSTEGNGDKFKEAWQKLKTASSTETSLTTTYAELLGTGVTEKNAGGPKLLAWCKDRYSWPMYKLNAKSTLSEVERWCNETQGNA</sequence>
<dbReference type="Proteomes" id="UP000007952">
    <property type="component" value="Chromosome"/>
</dbReference>
<dbReference type="BioCyc" id="MHAE859194:G1GR7-1432-MONOMER"/>
<name>F6FGN3_MYCHI</name>
<reference key="2">
    <citation type="submission" date="2011-05" db="EMBL/GenBank/DDBJ databases">
        <title>The Genome of Mycoplasma haemofelis Strain Ohio2, a pathogenic hemoplasma of the cat.</title>
        <authorList>
            <person name="Santos A.P."/>
            <person name="Guimaraes A.M.S."/>
            <person name="SanMiguel P.J."/>
            <person name="Martin S.W."/>
            <person name="Messick J.B."/>
        </authorList>
    </citation>
    <scope>NUCLEOTIDE SEQUENCE</scope>
    <source>
        <strain>Ohio2</strain>
    </source>
</reference>
<keyword evidence="1" id="KW-1133">Transmembrane helix</keyword>
<evidence type="ECO:0000313" key="3">
    <source>
        <dbReference type="Proteomes" id="UP000007952"/>
    </source>
</evidence>
<evidence type="ECO:0000256" key="1">
    <source>
        <dbReference type="SAM" id="Phobius"/>
    </source>
</evidence>
<feature type="transmembrane region" description="Helical" evidence="1">
    <location>
        <begin position="7"/>
        <end position="26"/>
    </location>
</feature>
<proteinExistence type="predicted"/>
<dbReference type="STRING" id="859194.MHF_1437"/>
<keyword evidence="1" id="KW-0472">Membrane</keyword>
<organism evidence="2 3">
    <name type="scientific">Mycoplasma haemofelis (strain Ohio2)</name>
    <dbReference type="NCBI Taxonomy" id="859194"/>
    <lineage>
        <taxon>Bacteria</taxon>
        <taxon>Bacillati</taxon>
        <taxon>Mycoplasmatota</taxon>
        <taxon>Mollicutes</taxon>
        <taxon>Mycoplasmataceae</taxon>
        <taxon>Mycoplasma</taxon>
    </lineage>
</organism>
<reference evidence="2 3" key="1">
    <citation type="journal article" date="2011" name="J. Bacteriol.">
        <title>Complete genome sequences of two hemotropic Mycoplasmas, Mycoplasma haemofelis strain Ohio2 and Mycoplasma suis strain Illinois.</title>
        <authorList>
            <person name="Messick J.B."/>
            <person name="Santos A.P."/>
            <person name="Guimaraes A.M."/>
        </authorList>
    </citation>
    <scope>NUCLEOTIDE SEQUENCE [LARGE SCALE GENOMIC DNA]</scope>
    <source>
        <strain evidence="2 3">Ohio2</strain>
    </source>
</reference>
<gene>
    <name evidence="2" type="ordered locus">MHF_1437</name>
</gene>